<dbReference type="Gene3D" id="2.120.10.30">
    <property type="entry name" value="TolB, C-terminal domain"/>
    <property type="match status" value="1"/>
</dbReference>
<dbReference type="InterPro" id="IPR011042">
    <property type="entry name" value="6-blade_b-propeller_TolB-like"/>
</dbReference>
<evidence type="ECO:0000313" key="3">
    <source>
        <dbReference type="EMBL" id="CAG2199508.1"/>
    </source>
</evidence>
<feature type="domain" description="B box-type" evidence="2">
    <location>
        <begin position="6"/>
        <end position="53"/>
    </location>
</feature>
<evidence type="ECO:0000256" key="1">
    <source>
        <dbReference type="PROSITE-ProRule" id="PRU00024"/>
    </source>
</evidence>
<dbReference type="InterPro" id="IPR000315">
    <property type="entry name" value="Znf_B-box"/>
</dbReference>
<comment type="caution">
    <text evidence="3">The sequence shown here is derived from an EMBL/GenBank/DDBJ whole genome shotgun (WGS) entry which is preliminary data.</text>
</comment>
<dbReference type="Proteomes" id="UP000683360">
    <property type="component" value="Unassembled WGS sequence"/>
</dbReference>
<keyword evidence="1" id="KW-0863">Zinc-finger</keyword>
<dbReference type="GO" id="GO:0008270">
    <property type="term" value="F:zinc ion binding"/>
    <property type="evidence" value="ECO:0007669"/>
    <property type="project" value="UniProtKB-KW"/>
</dbReference>
<keyword evidence="4" id="KW-1185">Reference proteome</keyword>
<dbReference type="GO" id="GO:0061630">
    <property type="term" value="F:ubiquitin protein ligase activity"/>
    <property type="evidence" value="ECO:0007669"/>
    <property type="project" value="TreeGrafter"/>
</dbReference>
<name>A0A8S3QS41_MYTED</name>
<dbReference type="CDD" id="cd19757">
    <property type="entry name" value="Bbox1"/>
    <property type="match status" value="1"/>
</dbReference>
<dbReference type="Gene3D" id="3.30.160.60">
    <property type="entry name" value="Classic Zinc Finger"/>
    <property type="match status" value="1"/>
</dbReference>
<dbReference type="PANTHER" id="PTHR25462">
    <property type="entry name" value="BONUS, ISOFORM C-RELATED"/>
    <property type="match status" value="1"/>
</dbReference>
<dbReference type="PANTHER" id="PTHR25462:SF296">
    <property type="entry name" value="MEIOTIC P26, ISOFORM F"/>
    <property type="match status" value="1"/>
</dbReference>
<keyword evidence="1" id="KW-0479">Metal-binding</keyword>
<protein>
    <recommendedName>
        <fullName evidence="2">B box-type domain-containing protein</fullName>
    </recommendedName>
</protein>
<dbReference type="EMBL" id="CAJPWZ010000722">
    <property type="protein sequence ID" value="CAG2199508.1"/>
    <property type="molecule type" value="Genomic_DNA"/>
</dbReference>
<evidence type="ECO:0000259" key="2">
    <source>
        <dbReference type="PROSITE" id="PS50119"/>
    </source>
</evidence>
<dbReference type="InterPro" id="IPR047153">
    <property type="entry name" value="TRIM45/56/19-like"/>
</dbReference>
<proteinExistence type="predicted"/>
<gene>
    <name evidence="3" type="ORF">MEDL_14326</name>
</gene>
<dbReference type="AlphaFoldDB" id="A0A8S3QS41"/>
<keyword evidence="1" id="KW-0862">Zinc</keyword>
<organism evidence="3 4">
    <name type="scientific">Mytilus edulis</name>
    <name type="common">Blue mussel</name>
    <dbReference type="NCBI Taxonomy" id="6550"/>
    <lineage>
        <taxon>Eukaryota</taxon>
        <taxon>Metazoa</taxon>
        <taxon>Spiralia</taxon>
        <taxon>Lophotrochozoa</taxon>
        <taxon>Mollusca</taxon>
        <taxon>Bivalvia</taxon>
        <taxon>Autobranchia</taxon>
        <taxon>Pteriomorphia</taxon>
        <taxon>Mytilida</taxon>
        <taxon>Mytiloidea</taxon>
        <taxon>Mytilidae</taxon>
        <taxon>Mytilinae</taxon>
        <taxon>Mytilus</taxon>
    </lineage>
</organism>
<dbReference type="PROSITE" id="PS50119">
    <property type="entry name" value="ZF_BBOX"/>
    <property type="match status" value="1"/>
</dbReference>
<dbReference type="OrthoDB" id="6162638at2759"/>
<evidence type="ECO:0000313" key="4">
    <source>
        <dbReference type="Proteomes" id="UP000683360"/>
    </source>
</evidence>
<sequence>MASSSQNCGVCDLRHINKPSIIWCTECDEGLCQECQEHHSLSKGTRNHNTIAITEYQTLPSDVLQITQYCNIHEDKFIMYCRKHERPCCRKCIVETHKECRDIDNLEDVIQNVKTSNAFYDIEETLVEVAENLKKSQIEQDINISDKFLQTVVEGEHLKQCHLEYRTNIAIQDIMSNIKSFGEVQIESKPCDIVLSRKKIKQAQIKVPTVPPRLINIKLEMHKALATRGTSIYGCCLIPDGRIAFTYCYNFAVRVFSNTGLKDFEVKMPCKVQDILYISKDDTLAVTSGSDVSHCITIINVKRKQITKTITLDSYIYGIALRENILIYSGYNKGIRMINLSSEFITEIVRDEMPSDCYIATFRNNQIYHTNSITNEVTCYDQQGKPQWTFKNGSLLKNPRGIDVDIDGNVYVVGMGSNNVVVISPDGQRHREVLAASDGLDCPSSLCFNNSKKHQNGQLTKPIDLIDGYLNSYSVKSCVNNRCLISESLSQNGQLTKPIDLIDGYLNSYSVKSCVDNKCLISESLSQNGQLTKPIYLIYGYLNSYSVKSCVDNRCLISESLSQNGQLTKAIDLIDGYLNSYSVKSCVDNKCLISESLSQNGQLTKPIDLIDGYLNSYSVKSCVDNKCLISESLSQNGQLTKPIDLIDGYLNSYSVKSCVNNKCLISESLSQNGQLTKPIDLIDGYLNSYSVKSCVDNKCLISESLSQNGQLTKPIDLIDGYLNSYSVKSCVNNRCLISESLSQNGQLTKPIDLIDGYLNSYSVKSCVNNRCLISESLSQNGQLTNPIDIIDKMVPDKRDRSHVDQNVYVQYDDVDQNVYVQYDDVDQNVYVQYDDVDQNVYVQYDDVDKNVYVQYDDVDQNVYVQYDDIDQNVYVQYDDVDQNVYVKYNEVDQNVYVQYDDVDQNVYV</sequence>
<dbReference type="SUPFAM" id="SSF101898">
    <property type="entry name" value="NHL repeat"/>
    <property type="match status" value="1"/>
</dbReference>
<accession>A0A8S3QS41</accession>
<reference evidence="3" key="1">
    <citation type="submission" date="2021-03" db="EMBL/GenBank/DDBJ databases">
        <authorList>
            <person name="Bekaert M."/>
        </authorList>
    </citation>
    <scope>NUCLEOTIDE SEQUENCE</scope>
</reference>
<dbReference type="Pfam" id="PF22586">
    <property type="entry name" value="ANCHR-like_BBOX"/>
    <property type="match status" value="1"/>
</dbReference>